<dbReference type="InterPro" id="IPR005119">
    <property type="entry name" value="LysR_subst-bd"/>
</dbReference>
<keyword evidence="7" id="KW-1185">Reference proteome</keyword>
<dbReference type="Pfam" id="PF03466">
    <property type="entry name" value="LysR_substrate"/>
    <property type="match status" value="1"/>
</dbReference>
<dbReference type="PROSITE" id="PS50931">
    <property type="entry name" value="HTH_LYSR"/>
    <property type="match status" value="1"/>
</dbReference>
<evidence type="ECO:0000256" key="4">
    <source>
        <dbReference type="ARBA" id="ARBA00023163"/>
    </source>
</evidence>
<comment type="similarity">
    <text evidence="1">Belongs to the LysR transcriptional regulatory family.</text>
</comment>
<dbReference type="EMBL" id="QYRN01000007">
    <property type="protein sequence ID" value="RIX99729.1"/>
    <property type="molecule type" value="Genomic_DNA"/>
</dbReference>
<dbReference type="PRINTS" id="PR00039">
    <property type="entry name" value="HTHLYSR"/>
</dbReference>
<dbReference type="GO" id="GO:0032993">
    <property type="term" value="C:protein-DNA complex"/>
    <property type="evidence" value="ECO:0007669"/>
    <property type="project" value="TreeGrafter"/>
</dbReference>
<dbReference type="Gene3D" id="3.40.190.10">
    <property type="entry name" value="Periplasmic binding protein-like II"/>
    <property type="match status" value="2"/>
</dbReference>
<dbReference type="SUPFAM" id="SSF53850">
    <property type="entry name" value="Periplasmic binding protein-like II"/>
    <property type="match status" value="1"/>
</dbReference>
<dbReference type="Gene3D" id="1.10.10.10">
    <property type="entry name" value="Winged helix-like DNA-binding domain superfamily/Winged helix DNA-binding domain"/>
    <property type="match status" value="1"/>
</dbReference>
<keyword evidence="2" id="KW-0805">Transcription regulation</keyword>
<proteinExistence type="inferred from homology"/>
<dbReference type="GO" id="GO:0003677">
    <property type="term" value="F:DNA binding"/>
    <property type="evidence" value="ECO:0007669"/>
    <property type="project" value="UniProtKB-KW"/>
</dbReference>
<dbReference type="SUPFAM" id="SSF46785">
    <property type="entry name" value="Winged helix' DNA-binding domain"/>
    <property type="match status" value="1"/>
</dbReference>
<dbReference type="AlphaFoldDB" id="A0A3A1WI68"/>
<keyword evidence="3" id="KW-0238">DNA-binding</keyword>
<protein>
    <submittedName>
        <fullName evidence="6">LysR family transcriptional regulator</fullName>
    </submittedName>
</protein>
<evidence type="ECO:0000256" key="2">
    <source>
        <dbReference type="ARBA" id="ARBA00023015"/>
    </source>
</evidence>
<reference evidence="7" key="1">
    <citation type="submission" date="2018-09" db="EMBL/GenBank/DDBJ databases">
        <authorList>
            <person name="Tuo L."/>
        </authorList>
    </citation>
    <scope>NUCLEOTIDE SEQUENCE [LARGE SCALE GENOMIC DNA]</scope>
    <source>
        <strain evidence="7">M2BS4Y-1</strain>
    </source>
</reference>
<evidence type="ECO:0000259" key="5">
    <source>
        <dbReference type="PROSITE" id="PS50931"/>
    </source>
</evidence>
<dbReference type="CDD" id="cd08414">
    <property type="entry name" value="PBP2_LTTR_aromatics_like"/>
    <property type="match status" value="1"/>
</dbReference>
<sequence length="301" mass="32618">MELRQLRHFIAVAETLNFHRAAKRLNMAQPPLSVSIRKLESEIGVRLFDRSSRVTRLTASGHAALAEAREAIRHAAELGRVARAAASGEIGRIRLAFAASATYRLLPNLLLAYGVRFPQVRLELREGTNTQILNMFEAGDIDLALVRVPTTFPSGIELQMIEEDTLWAALPASSPLSLKPMLSMRDFADQQFISLIASGRAAGLNAVTRRVFEEAGISPPITQEALQVHTIVSLVESGLGVAFLPSVCSNQPSARVVFRKIEDMPPAGSTGIALAYRSDVADPAALSFCNVALGREVRQPG</sequence>
<name>A0A3A1WI68_9HYPH</name>
<dbReference type="RefSeq" id="WP_119540860.1">
    <property type="nucleotide sequence ID" value="NZ_QYRN01000007.1"/>
</dbReference>
<comment type="caution">
    <text evidence="6">The sequence shown here is derived from an EMBL/GenBank/DDBJ whole genome shotgun (WGS) entry which is preliminary data.</text>
</comment>
<keyword evidence="4" id="KW-0804">Transcription</keyword>
<organism evidence="6 7">
    <name type="scientific">Aureimonas flava</name>
    <dbReference type="NCBI Taxonomy" id="2320271"/>
    <lineage>
        <taxon>Bacteria</taxon>
        <taxon>Pseudomonadati</taxon>
        <taxon>Pseudomonadota</taxon>
        <taxon>Alphaproteobacteria</taxon>
        <taxon>Hyphomicrobiales</taxon>
        <taxon>Aurantimonadaceae</taxon>
        <taxon>Aureimonas</taxon>
    </lineage>
</organism>
<evidence type="ECO:0000313" key="6">
    <source>
        <dbReference type="EMBL" id="RIX99729.1"/>
    </source>
</evidence>
<dbReference type="Pfam" id="PF00126">
    <property type="entry name" value="HTH_1"/>
    <property type="match status" value="1"/>
</dbReference>
<accession>A0A3A1WI68</accession>
<evidence type="ECO:0000313" key="7">
    <source>
        <dbReference type="Proteomes" id="UP000265750"/>
    </source>
</evidence>
<feature type="domain" description="HTH lysR-type" evidence="5">
    <location>
        <begin position="1"/>
        <end position="58"/>
    </location>
</feature>
<dbReference type="InterPro" id="IPR000847">
    <property type="entry name" value="LysR_HTH_N"/>
</dbReference>
<dbReference type="InterPro" id="IPR036388">
    <property type="entry name" value="WH-like_DNA-bd_sf"/>
</dbReference>
<dbReference type="OrthoDB" id="7216893at2"/>
<dbReference type="GO" id="GO:0003700">
    <property type="term" value="F:DNA-binding transcription factor activity"/>
    <property type="evidence" value="ECO:0007669"/>
    <property type="project" value="InterPro"/>
</dbReference>
<dbReference type="InterPro" id="IPR036390">
    <property type="entry name" value="WH_DNA-bd_sf"/>
</dbReference>
<evidence type="ECO:0000256" key="1">
    <source>
        <dbReference type="ARBA" id="ARBA00009437"/>
    </source>
</evidence>
<dbReference type="PANTHER" id="PTHR30346">
    <property type="entry name" value="TRANSCRIPTIONAL DUAL REGULATOR HCAR-RELATED"/>
    <property type="match status" value="1"/>
</dbReference>
<evidence type="ECO:0000256" key="3">
    <source>
        <dbReference type="ARBA" id="ARBA00023125"/>
    </source>
</evidence>
<dbReference type="PANTHER" id="PTHR30346:SF0">
    <property type="entry name" value="HCA OPERON TRANSCRIPTIONAL ACTIVATOR HCAR"/>
    <property type="match status" value="1"/>
</dbReference>
<dbReference type="FunFam" id="1.10.10.10:FF:000001">
    <property type="entry name" value="LysR family transcriptional regulator"/>
    <property type="match status" value="1"/>
</dbReference>
<gene>
    <name evidence="6" type="ORF">D3218_14800</name>
</gene>
<dbReference type="Proteomes" id="UP000265750">
    <property type="component" value="Unassembled WGS sequence"/>
</dbReference>